<dbReference type="GO" id="GO:0008933">
    <property type="term" value="F:peptidoglycan lytic transglycosylase activity"/>
    <property type="evidence" value="ECO:0007669"/>
    <property type="project" value="TreeGrafter"/>
</dbReference>
<dbReference type="Proteomes" id="UP000035088">
    <property type="component" value="Unassembled WGS sequence"/>
</dbReference>
<organism evidence="3 4">
    <name type="scientific">Gordonia araii NBRC 100433</name>
    <dbReference type="NCBI Taxonomy" id="1073574"/>
    <lineage>
        <taxon>Bacteria</taxon>
        <taxon>Bacillati</taxon>
        <taxon>Actinomycetota</taxon>
        <taxon>Actinomycetes</taxon>
        <taxon>Mycobacteriales</taxon>
        <taxon>Gordoniaceae</taxon>
        <taxon>Gordonia</taxon>
    </lineage>
</organism>
<accession>G7H6K9</accession>
<evidence type="ECO:0000256" key="1">
    <source>
        <dbReference type="SAM" id="MobiDB-lite"/>
    </source>
</evidence>
<comment type="caution">
    <text evidence="3">The sequence shown here is derived from an EMBL/GenBank/DDBJ whole genome shotgun (WGS) entry which is preliminary data.</text>
</comment>
<gene>
    <name evidence="3" type="ORF">GOARA_075_00010</name>
</gene>
<protein>
    <recommendedName>
        <fullName evidence="2">Transglycosylase SLT domain-containing protein</fullName>
    </recommendedName>
</protein>
<keyword evidence="4" id="KW-1185">Reference proteome</keyword>
<dbReference type="PANTHER" id="PTHR30163">
    <property type="entry name" value="MEMBRANE-BOUND LYTIC MUREIN TRANSGLYCOSYLASE B"/>
    <property type="match status" value="1"/>
</dbReference>
<dbReference type="RefSeq" id="WP_007323559.1">
    <property type="nucleotide sequence ID" value="NZ_BAEE01000075.1"/>
</dbReference>
<dbReference type="OrthoDB" id="9796191at2"/>
<dbReference type="Gene3D" id="1.10.530.10">
    <property type="match status" value="1"/>
</dbReference>
<evidence type="ECO:0000259" key="2">
    <source>
        <dbReference type="Pfam" id="PF13406"/>
    </source>
</evidence>
<sequence length="387" mass="40662">MSGIAFWRRAHGPTRPRAGHRALTAAFGTTVLGAMVLGSATSSALGGGTSTATANAEEPASVTQVVGISPAEYHAAAAMAPPKPTGDPMISPQFRLAAGIPNGPLGIPGVVLTAYKMAATRVGAETPNCKLPWFLLAGIGRIESGHAGNGNVDEYGNTRRPILGPALDGSLPGNEVILDSQGNGARAMGPMQFIPSTWASWGSDANGDGKSDPHNIFDATYSAGRYLCAGVTDIMAEPNRVAAVFRYNRSMAYVTNVLAWAAAYSTGVMPTQGIPDMHATPVEKDEDRKPGDRDRRRGERGDRNDENSPDGRDQQGDAPEQTKKPKPKQQDCFIVCLPPELGGPKPAPATPKAPKARQPGQSGQPDRPAQPRQQQQPGQPSRPGVQR</sequence>
<reference evidence="3 4" key="1">
    <citation type="submission" date="2011-11" db="EMBL/GenBank/DDBJ databases">
        <title>Whole genome shotgun sequence of Gordonia araii NBRC 100433.</title>
        <authorList>
            <person name="Yoshida Y."/>
            <person name="Hosoyama A."/>
            <person name="Tsuchikane K."/>
            <person name="Katsumata H."/>
            <person name="Yamazaki S."/>
            <person name="Fujita N."/>
        </authorList>
    </citation>
    <scope>NUCLEOTIDE SEQUENCE [LARGE SCALE GENOMIC DNA]</scope>
    <source>
        <strain evidence="3 4">NBRC 100433</strain>
    </source>
</reference>
<evidence type="ECO:0000313" key="4">
    <source>
        <dbReference type="Proteomes" id="UP000035088"/>
    </source>
</evidence>
<proteinExistence type="predicted"/>
<dbReference type="SUPFAM" id="SSF53955">
    <property type="entry name" value="Lysozyme-like"/>
    <property type="match status" value="1"/>
</dbReference>
<dbReference type="PANTHER" id="PTHR30163:SF8">
    <property type="entry name" value="LYTIC MUREIN TRANSGLYCOSYLASE"/>
    <property type="match status" value="1"/>
</dbReference>
<dbReference type="EMBL" id="BAEE01000075">
    <property type="protein sequence ID" value="GAB11484.1"/>
    <property type="molecule type" value="Genomic_DNA"/>
</dbReference>
<dbReference type="STRING" id="1073574.GOARA_075_00010"/>
<feature type="region of interest" description="Disordered" evidence="1">
    <location>
        <begin position="271"/>
        <end position="387"/>
    </location>
</feature>
<dbReference type="AlphaFoldDB" id="G7H6K9"/>
<dbReference type="InterPro" id="IPR031304">
    <property type="entry name" value="SLT_2"/>
</dbReference>
<feature type="domain" description="Transglycosylase SLT" evidence="2">
    <location>
        <begin position="181"/>
        <end position="227"/>
    </location>
</feature>
<feature type="compositionally biased region" description="Low complexity" evidence="1">
    <location>
        <begin position="363"/>
        <end position="387"/>
    </location>
</feature>
<evidence type="ECO:0000313" key="3">
    <source>
        <dbReference type="EMBL" id="GAB11484.1"/>
    </source>
</evidence>
<name>G7H6K9_9ACTN</name>
<dbReference type="CDD" id="cd13399">
    <property type="entry name" value="Slt35-like"/>
    <property type="match status" value="1"/>
</dbReference>
<feature type="compositionally biased region" description="Basic and acidic residues" evidence="1">
    <location>
        <begin position="281"/>
        <end position="323"/>
    </location>
</feature>
<dbReference type="InterPro" id="IPR043426">
    <property type="entry name" value="MltB-like"/>
</dbReference>
<dbReference type="GO" id="GO:0009253">
    <property type="term" value="P:peptidoglycan catabolic process"/>
    <property type="evidence" value="ECO:0007669"/>
    <property type="project" value="TreeGrafter"/>
</dbReference>
<dbReference type="Pfam" id="PF13406">
    <property type="entry name" value="SLT_2"/>
    <property type="match status" value="1"/>
</dbReference>
<dbReference type="InterPro" id="IPR023346">
    <property type="entry name" value="Lysozyme-like_dom_sf"/>
</dbReference>